<keyword evidence="3" id="KW-1185">Reference proteome</keyword>
<proteinExistence type="predicted"/>
<dbReference type="AlphaFoldDB" id="A0A6G0YFM9"/>
<reference evidence="2 3" key="1">
    <citation type="submission" date="2019-08" db="EMBL/GenBank/DDBJ databases">
        <title>Whole genome of Aphis craccivora.</title>
        <authorList>
            <person name="Voronova N.V."/>
            <person name="Shulinski R.S."/>
            <person name="Bandarenka Y.V."/>
            <person name="Zhorov D.G."/>
            <person name="Warner D."/>
        </authorList>
    </citation>
    <scope>NUCLEOTIDE SEQUENCE [LARGE SCALE GENOMIC DNA]</scope>
    <source>
        <strain evidence="2">180601</strain>
        <tissue evidence="2">Whole Body</tissue>
    </source>
</reference>
<evidence type="ECO:0000313" key="3">
    <source>
        <dbReference type="Proteomes" id="UP000478052"/>
    </source>
</evidence>
<evidence type="ECO:0000259" key="1">
    <source>
        <dbReference type="Pfam" id="PF13843"/>
    </source>
</evidence>
<dbReference type="Pfam" id="PF13843">
    <property type="entry name" value="DDE_Tnp_1_7"/>
    <property type="match status" value="1"/>
</dbReference>
<sequence length="181" mass="20867">MTRNRFEIILRTFHCLNNAECLPGDRLFKIRNLVDLLVMKFKMWNVPSENMCIDESVIPFVGRLSIGQFIKNKRNRYGIKVFKLCINDGCTIGFKIYAGQESVPGVGVSTKIVMELAEDYLDKGRTMYTDNWYTSVTLANQLLNRTTNLVGTLRSNRKFNPVSVVKAKLKKRRNYVKSKSK</sequence>
<organism evidence="2 3">
    <name type="scientific">Aphis craccivora</name>
    <name type="common">Cowpea aphid</name>
    <dbReference type="NCBI Taxonomy" id="307492"/>
    <lineage>
        <taxon>Eukaryota</taxon>
        <taxon>Metazoa</taxon>
        <taxon>Ecdysozoa</taxon>
        <taxon>Arthropoda</taxon>
        <taxon>Hexapoda</taxon>
        <taxon>Insecta</taxon>
        <taxon>Pterygota</taxon>
        <taxon>Neoptera</taxon>
        <taxon>Paraneoptera</taxon>
        <taxon>Hemiptera</taxon>
        <taxon>Sternorrhyncha</taxon>
        <taxon>Aphidomorpha</taxon>
        <taxon>Aphidoidea</taxon>
        <taxon>Aphididae</taxon>
        <taxon>Aphidini</taxon>
        <taxon>Aphis</taxon>
        <taxon>Aphis</taxon>
    </lineage>
</organism>
<accession>A0A6G0YFM9</accession>
<protein>
    <submittedName>
        <fullName evidence="2">PiggyBac transposable element-derived protein 4-like</fullName>
    </submittedName>
</protein>
<comment type="caution">
    <text evidence="2">The sequence shown here is derived from an EMBL/GenBank/DDBJ whole genome shotgun (WGS) entry which is preliminary data.</text>
</comment>
<dbReference type="Proteomes" id="UP000478052">
    <property type="component" value="Unassembled WGS sequence"/>
</dbReference>
<dbReference type="OrthoDB" id="6615256at2759"/>
<dbReference type="PANTHER" id="PTHR46599:SF3">
    <property type="entry name" value="PIGGYBAC TRANSPOSABLE ELEMENT-DERIVED PROTEIN 4"/>
    <property type="match status" value="1"/>
</dbReference>
<feature type="domain" description="PiggyBac transposable element-derived protein" evidence="1">
    <location>
        <begin position="1"/>
        <end position="171"/>
    </location>
</feature>
<dbReference type="EMBL" id="VUJU01004232">
    <property type="protein sequence ID" value="KAF0755102.1"/>
    <property type="molecule type" value="Genomic_DNA"/>
</dbReference>
<dbReference type="InterPro" id="IPR029526">
    <property type="entry name" value="PGBD"/>
</dbReference>
<name>A0A6G0YFM9_APHCR</name>
<gene>
    <name evidence="2" type="ORF">FWK35_00010090</name>
</gene>
<evidence type="ECO:0000313" key="2">
    <source>
        <dbReference type="EMBL" id="KAF0755102.1"/>
    </source>
</evidence>
<dbReference type="PANTHER" id="PTHR46599">
    <property type="entry name" value="PIGGYBAC TRANSPOSABLE ELEMENT-DERIVED PROTEIN 4"/>
    <property type="match status" value="1"/>
</dbReference>